<evidence type="ECO:0000313" key="2">
    <source>
        <dbReference type="Proteomes" id="UP000054324"/>
    </source>
</evidence>
<dbReference type="EMBL" id="KL597050">
    <property type="protein sequence ID" value="KER20495.1"/>
    <property type="molecule type" value="Genomic_DNA"/>
</dbReference>
<organism evidence="1 2">
    <name type="scientific">Opisthorchis viverrini</name>
    <name type="common">Southeast Asian liver fluke</name>
    <dbReference type="NCBI Taxonomy" id="6198"/>
    <lineage>
        <taxon>Eukaryota</taxon>
        <taxon>Metazoa</taxon>
        <taxon>Spiralia</taxon>
        <taxon>Lophotrochozoa</taxon>
        <taxon>Platyhelminthes</taxon>
        <taxon>Trematoda</taxon>
        <taxon>Digenea</taxon>
        <taxon>Opisthorchiida</taxon>
        <taxon>Opisthorchiata</taxon>
        <taxon>Opisthorchiidae</taxon>
        <taxon>Opisthorchis</taxon>
    </lineage>
</organism>
<protein>
    <submittedName>
        <fullName evidence="1">Uncharacterized protein</fullName>
    </submittedName>
</protein>
<reference evidence="1 2" key="1">
    <citation type="submission" date="2013-11" db="EMBL/GenBank/DDBJ databases">
        <title>Opisthorchis viverrini - life in the bile duct.</title>
        <authorList>
            <person name="Young N.D."/>
            <person name="Nagarajan N."/>
            <person name="Lin S.J."/>
            <person name="Korhonen P.K."/>
            <person name="Jex A.R."/>
            <person name="Hall R.S."/>
            <person name="Safavi-Hemami H."/>
            <person name="Kaewkong W."/>
            <person name="Bertrand D."/>
            <person name="Gao S."/>
            <person name="Seet Q."/>
            <person name="Wongkham S."/>
            <person name="Teh B.T."/>
            <person name="Wongkham C."/>
            <person name="Intapan P.M."/>
            <person name="Maleewong W."/>
            <person name="Yang X."/>
            <person name="Hu M."/>
            <person name="Wang Z."/>
            <person name="Hofmann A."/>
            <person name="Sternberg P.W."/>
            <person name="Tan P."/>
            <person name="Wang J."/>
            <person name="Gasser R.B."/>
        </authorList>
    </citation>
    <scope>NUCLEOTIDE SEQUENCE [LARGE SCALE GENOMIC DNA]</scope>
</reference>
<sequence>MHMVKDVAEASSQESFDVRAANNTAANYTAGKREFAWSWKVVNESRRCSTEHGQHDDYSNPSST</sequence>
<evidence type="ECO:0000313" key="1">
    <source>
        <dbReference type="EMBL" id="KER20495.1"/>
    </source>
</evidence>
<dbReference type="KEGG" id="ovi:T265_10964"/>
<gene>
    <name evidence="1" type="ORF">T265_10964</name>
</gene>
<name>A0A074ZB93_OPIVI</name>
<keyword evidence="2" id="KW-1185">Reference proteome</keyword>
<dbReference type="RefSeq" id="XP_009175752.1">
    <property type="nucleotide sequence ID" value="XM_009177488.1"/>
</dbReference>
<accession>A0A074ZB93</accession>
<dbReference type="Proteomes" id="UP000054324">
    <property type="component" value="Unassembled WGS sequence"/>
</dbReference>
<proteinExistence type="predicted"/>
<dbReference type="CTD" id="20325132"/>
<dbReference type="AlphaFoldDB" id="A0A074ZB93"/>
<dbReference type="GeneID" id="20325132"/>